<evidence type="ECO:0000256" key="6">
    <source>
        <dbReference type="ARBA" id="ARBA00023136"/>
    </source>
</evidence>
<evidence type="ECO:0000256" key="3">
    <source>
        <dbReference type="ARBA" id="ARBA00022692"/>
    </source>
</evidence>
<feature type="transmembrane region" description="Helical" evidence="7">
    <location>
        <begin position="343"/>
        <end position="365"/>
    </location>
</feature>
<dbReference type="Pfam" id="PF00854">
    <property type="entry name" value="PTR2"/>
    <property type="match status" value="1"/>
</dbReference>
<protein>
    <submittedName>
        <fullName evidence="8">Solute carrier family 15 member 4</fullName>
    </submittedName>
</protein>
<feature type="transmembrane region" description="Helical" evidence="7">
    <location>
        <begin position="386"/>
        <end position="403"/>
    </location>
</feature>
<reference evidence="8" key="1">
    <citation type="submission" date="2021-10" db="EMBL/GenBank/DDBJ databases">
        <title>Tropical sea cucumber genome reveals ecological adaptation and Cuvierian tubules defense mechanism.</title>
        <authorList>
            <person name="Chen T."/>
        </authorList>
    </citation>
    <scope>NUCLEOTIDE SEQUENCE</scope>
    <source>
        <strain evidence="8">Nanhai2018</strain>
        <tissue evidence="8">Muscle</tissue>
    </source>
</reference>
<feature type="transmembrane region" description="Helical" evidence="7">
    <location>
        <begin position="218"/>
        <end position="238"/>
    </location>
</feature>
<keyword evidence="3 7" id="KW-0812">Transmembrane</keyword>
<evidence type="ECO:0000256" key="2">
    <source>
        <dbReference type="ARBA" id="ARBA00005982"/>
    </source>
</evidence>
<dbReference type="InterPro" id="IPR000109">
    <property type="entry name" value="POT_fam"/>
</dbReference>
<feature type="transmembrane region" description="Helical" evidence="7">
    <location>
        <begin position="471"/>
        <end position="495"/>
    </location>
</feature>
<accession>A0A9Q1BCV0</accession>
<gene>
    <name evidence="8" type="ORF">HOLleu_38118</name>
</gene>
<organism evidence="8 9">
    <name type="scientific">Holothuria leucospilota</name>
    <name type="common">Black long sea cucumber</name>
    <name type="synonym">Mertensiothuria leucospilota</name>
    <dbReference type="NCBI Taxonomy" id="206669"/>
    <lineage>
        <taxon>Eukaryota</taxon>
        <taxon>Metazoa</taxon>
        <taxon>Echinodermata</taxon>
        <taxon>Eleutherozoa</taxon>
        <taxon>Echinozoa</taxon>
        <taxon>Holothuroidea</taxon>
        <taxon>Aspidochirotacea</taxon>
        <taxon>Aspidochirotida</taxon>
        <taxon>Holothuriidae</taxon>
        <taxon>Holothuria</taxon>
    </lineage>
</organism>
<keyword evidence="6 7" id="KW-0472">Membrane</keyword>
<comment type="subcellular location">
    <subcellularLocation>
        <location evidence="1">Membrane</location>
        <topology evidence="1">Multi-pass membrane protein</topology>
    </subcellularLocation>
</comment>
<keyword evidence="9" id="KW-1185">Reference proteome</keyword>
<dbReference type="AlphaFoldDB" id="A0A9Q1BCV0"/>
<keyword evidence="4" id="KW-0653">Protein transport</keyword>
<dbReference type="GO" id="GO:0015833">
    <property type="term" value="P:peptide transport"/>
    <property type="evidence" value="ECO:0007669"/>
    <property type="project" value="UniProtKB-KW"/>
</dbReference>
<dbReference type="InterPro" id="IPR036259">
    <property type="entry name" value="MFS_trans_sf"/>
</dbReference>
<feature type="transmembrane region" description="Helical" evidence="7">
    <location>
        <begin position="515"/>
        <end position="534"/>
    </location>
</feature>
<evidence type="ECO:0000313" key="8">
    <source>
        <dbReference type="EMBL" id="KAJ8023046.1"/>
    </source>
</evidence>
<dbReference type="EMBL" id="JAIZAY010000020">
    <property type="protein sequence ID" value="KAJ8023046.1"/>
    <property type="molecule type" value="Genomic_DNA"/>
</dbReference>
<feature type="transmembrane region" description="Helical" evidence="7">
    <location>
        <begin position="190"/>
        <end position="212"/>
    </location>
</feature>
<keyword evidence="4" id="KW-0813">Transport</keyword>
<proteinExistence type="inferred from homology"/>
<evidence type="ECO:0000256" key="4">
    <source>
        <dbReference type="ARBA" id="ARBA00022856"/>
    </source>
</evidence>
<comment type="similarity">
    <text evidence="2">Belongs to the major facilitator superfamily. Proton-dependent oligopeptide transporter (POT/PTR) (TC 2.A.17) family.</text>
</comment>
<evidence type="ECO:0000256" key="1">
    <source>
        <dbReference type="ARBA" id="ARBA00004141"/>
    </source>
</evidence>
<dbReference type="GO" id="GO:0016020">
    <property type="term" value="C:membrane"/>
    <property type="evidence" value="ECO:0007669"/>
    <property type="project" value="UniProtKB-SubCell"/>
</dbReference>
<evidence type="ECO:0000313" key="9">
    <source>
        <dbReference type="Proteomes" id="UP001152320"/>
    </source>
</evidence>
<dbReference type="OrthoDB" id="8904098at2759"/>
<feature type="transmembrane region" description="Helical" evidence="7">
    <location>
        <begin position="440"/>
        <end position="459"/>
    </location>
</feature>
<feature type="transmembrane region" description="Helical" evidence="7">
    <location>
        <begin position="305"/>
        <end position="323"/>
    </location>
</feature>
<dbReference type="GO" id="GO:0022857">
    <property type="term" value="F:transmembrane transporter activity"/>
    <property type="evidence" value="ECO:0007669"/>
    <property type="project" value="InterPro"/>
</dbReference>
<dbReference type="Proteomes" id="UP001152320">
    <property type="component" value="Chromosome 20"/>
</dbReference>
<evidence type="ECO:0000256" key="7">
    <source>
        <dbReference type="SAM" id="Phobius"/>
    </source>
</evidence>
<keyword evidence="4" id="KW-0571">Peptide transport</keyword>
<sequence length="581" mass="64620">MTTMPDTNLTESTHLLEKSTDVSDKEDGVIEEVAPQDDNISFWKSGRTSVVICILFIELCERMTFYSISGNLVLFCTSVLLTDSPTAATISLAFTGTSYFVPVFGGYIADTVAGKFNTIYGSALIYFVGAAILPLISFDYIRVFSVGAKRGFFGVSLLLVAFGTGGIKSNVGPFGAQQLEDLGDGAIRSFFNWFYWFINVGSGIAFSAVVYIQQEISFFWGFLVPSISIFIANGLLLLQRKKYINHPPEGSALTNIVKVTAVGACSCCRKRETRESVNIQSRFDYAKESNGGKYPDCDVESTKSILRILPIFGCFVLYWTIYNQMSSTYFLQGERLHLKYNDFTIPVAVLNLFNSAIILMLIPIVDRFLYPKLEQWGINFTQLKRIGTGMILATLSVVIAAIIEIQRKNIMRDGHYLQQNLSTEVFNASDLSVMVQIPQFALIGASEVFASITGLEFAYSQSPLALQGVIMGLFLLTTGLGSYVGSLLVLIVNSISEAAGSEWLPDEPNDGHLEYFFLLLAGLMILNFCLYLWVSSKYEYVQPYSILNFSESEDRGRTTDYHTRKKPRVHSKVETLSESEM</sequence>
<dbReference type="Gene3D" id="1.20.1250.20">
    <property type="entry name" value="MFS general substrate transporter like domains"/>
    <property type="match status" value="1"/>
</dbReference>
<keyword evidence="5 7" id="KW-1133">Transmembrane helix</keyword>
<comment type="caution">
    <text evidence="8">The sequence shown here is derived from an EMBL/GenBank/DDBJ whole genome shotgun (WGS) entry which is preliminary data.</text>
</comment>
<dbReference type="PANTHER" id="PTHR11654">
    <property type="entry name" value="OLIGOPEPTIDE TRANSPORTER-RELATED"/>
    <property type="match status" value="1"/>
</dbReference>
<feature type="transmembrane region" description="Helical" evidence="7">
    <location>
        <begin position="87"/>
        <end position="107"/>
    </location>
</feature>
<feature type="transmembrane region" description="Helical" evidence="7">
    <location>
        <begin position="119"/>
        <end position="138"/>
    </location>
</feature>
<feature type="transmembrane region" description="Helical" evidence="7">
    <location>
        <begin position="150"/>
        <end position="169"/>
    </location>
</feature>
<feature type="transmembrane region" description="Helical" evidence="7">
    <location>
        <begin position="63"/>
        <end position="81"/>
    </location>
</feature>
<evidence type="ECO:0000256" key="5">
    <source>
        <dbReference type="ARBA" id="ARBA00022989"/>
    </source>
</evidence>
<dbReference type="SUPFAM" id="SSF103473">
    <property type="entry name" value="MFS general substrate transporter"/>
    <property type="match status" value="1"/>
</dbReference>
<name>A0A9Q1BCV0_HOLLE</name>